<dbReference type="EMBL" id="CP014169">
    <property type="protein sequence ID" value="AOH87064.1"/>
    <property type="molecule type" value="Genomic_DNA"/>
</dbReference>
<organism evidence="1 2">
    <name type="scientific">Sphingomonas panacis</name>
    <dbReference type="NCBI Taxonomy" id="1560345"/>
    <lineage>
        <taxon>Bacteria</taxon>
        <taxon>Pseudomonadati</taxon>
        <taxon>Pseudomonadota</taxon>
        <taxon>Alphaproteobacteria</taxon>
        <taxon>Sphingomonadales</taxon>
        <taxon>Sphingomonadaceae</taxon>
        <taxon>Sphingomonas</taxon>
    </lineage>
</organism>
<accession>A0A1B3ZI13</accession>
<geneLocation type="plasmid" evidence="2"/>
<evidence type="ECO:0008006" key="3">
    <source>
        <dbReference type="Google" id="ProtNLM"/>
    </source>
</evidence>
<dbReference type="KEGG" id="span:AWL63_23020"/>
<sequence>MPQPLDNVLAVAQANMHLSLKLAETWRESGQKLMELGGRGVSEIADEARLALTKVSADKGGMPPASVTGHWQDVIAEAETVRIVTAQQIDAALQDWQESLSAAMSIEPGVSFETFVKPWLAMAKATTDLPTKAPQAKK</sequence>
<protein>
    <recommendedName>
        <fullName evidence="3">Phasin domain-containing protein</fullName>
    </recommendedName>
</protein>
<dbReference type="OrthoDB" id="7472140at2"/>
<keyword evidence="2" id="KW-1185">Reference proteome</keyword>
<dbReference type="Proteomes" id="UP000094256">
    <property type="component" value="Plasmid unnamed"/>
</dbReference>
<evidence type="ECO:0000313" key="2">
    <source>
        <dbReference type="Proteomes" id="UP000094256"/>
    </source>
</evidence>
<keyword evidence="1" id="KW-0614">Plasmid</keyword>
<dbReference type="RefSeq" id="WP_069207633.1">
    <property type="nucleotide sequence ID" value="NZ_CP014169.1"/>
</dbReference>
<gene>
    <name evidence="1" type="ORF">AWL63_23020</name>
</gene>
<proteinExistence type="predicted"/>
<name>A0A1B3ZI13_9SPHN</name>
<reference evidence="1 2" key="1">
    <citation type="submission" date="2016-01" db="EMBL/GenBank/DDBJ databases">
        <title>Complete genome and mega plasmid sequence of Sphingomonas panacis DCY99 elicits systemic resistance in rice to Xanthomonas oryzae.</title>
        <authorList>
            <person name="Kim Y.J."/>
            <person name="Yang D.C."/>
            <person name="Sing P."/>
        </authorList>
    </citation>
    <scope>NUCLEOTIDE SEQUENCE [LARGE SCALE GENOMIC DNA]</scope>
    <source>
        <strain evidence="1 2">DCY99</strain>
        <plasmid evidence="2">Plasmid</plasmid>
    </source>
</reference>
<dbReference type="AlphaFoldDB" id="A0A1B3ZI13"/>
<evidence type="ECO:0000313" key="1">
    <source>
        <dbReference type="EMBL" id="AOH87064.1"/>
    </source>
</evidence>